<dbReference type="EMBL" id="WTUW01000001">
    <property type="protein sequence ID" value="MZR29632.1"/>
    <property type="molecule type" value="Genomic_DNA"/>
</dbReference>
<accession>A0A6L8W541</accession>
<comment type="similarity">
    <text evidence="2">Belongs to the bacterial solute-binding protein SsuA/TauA family.</text>
</comment>
<evidence type="ECO:0000259" key="4">
    <source>
        <dbReference type="Pfam" id="PF09084"/>
    </source>
</evidence>
<evidence type="ECO:0000313" key="5">
    <source>
        <dbReference type="EMBL" id="MZR29632.1"/>
    </source>
</evidence>
<gene>
    <name evidence="5" type="ORF">GQE98_03190</name>
</gene>
<proteinExistence type="inferred from homology"/>
<keyword evidence="3" id="KW-0732">Signal</keyword>
<dbReference type="InterPro" id="IPR015168">
    <property type="entry name" value="SsuA/THI5"/>
</dbReference>
<comment type="subcellular location">
    <subcellularLocation>
        <location evidence="1">Periplasm</location>
    </subcellularLocation>
</comment>
<dbReference type="SUPFAM" id="SSF53850">
    <property type="entry name" value="Periplasmic binding protein-like II"/>
    <property type="match status" value="1"/>
</dbReference>
<dbReference type="PANTHER" id="PTHR30024:SF47">
    <property type="entry name" value="TAURINE-BINDING PERIPLASMIC PROTEIN"/>
    <property type="match status" value="1"/>
</dbReference>
<protein>
    <submittedName>
        <fullName evidence="5">ABC transporter</fullName>
    </submittedName>
</protein>
<dbReference type="AlphaFoldDB" id="A0A6L8W541"/>
<dbReference type="GO" id="GO:0042597">
    <property type="term" value="C:periplasmic space"/>
    <property type="evidence" value="ECO:0007669"/>
    <property type="project" value="UniProtKB-SubCell"/>
</dbReference>
<sequence>MAPDINFEFTVLEDPVQLFALLSTGKLDTVLSTIEFGPIAAAEKLPIKVAGLTNLGYGSDHIIVHPDIKSPSDLKGKQIAVLEGGLSQIYMAIWLEQNGVKWDEVNMVNLIAGDAAAAMISGQVAAAELWDPFGGQVLKELKGSKELSNSKEPEWLKLGLIADAIYVSDEFVAKKRDIAVKTMQALFAGVEYWRENPVEANQIIAEATGFSVEDVQGILGGVNNPEDGTMYMYNLTEASQFCGVVPGNPPFGQTNGQMIDHWKLTNKWWINFGLMSETIDPSAGVDCSLIKDAGN</sequence>
<evidence type="ECO:0000256" key="2">
    <source>
        <dbReference type="ARBA" id="ARBA00010742"/>
    </source>
</evidence>
<keyword evidence="6" id="KW-1185">Reference proteome</keyword>
<dbReference type="Pfam" id="PF09084">
    <property type="entry name" value="NMT1"/>
    <property type="match status" value="1"/>
</dbReference>
<reference evidence="5 6" key="1">
    <citation type="submission" date="2019-12" db="EMBL/GenBank/DDBJ databases">
        <title>Snethiella sp. nov. sp. isolated from sea sand.</title>
        <authorList>
            <person name="Kim J."/>
            <person name="Jeong S.E."/>
            <person name="Jung H.S."/>
            <person name="Jeon C.O."/>
        </authorList>
    </citation>
    <scope>NUCLEOTIDE SEQUENCE [LARGE SCALE GENOMIC DNA]</scope>
    <source>
        <strain evidence="5 6">DP05</strain>
    </source>
</reference>
<dbReference type="Gene3D" id="3.40.190.10">
    <property type="entry name" value="Periplasmic binding protein-like II"/>
    <property type="match status" value="2"/>
</dbReference>
<feature type="domain" description="SsuA/THI5-like" evidence="4">
    <location>
        <begin position="13"/>
        <end position="200"/>
    </location>
</feature>
<comment type="caution">
    <text evidence="5">The sequence shown here is derived from an EMBL/GenBank/DDBJ whole genome shotgun (WGS) entry which is preliminary data.</text>
</comment>
<dbReference type="PANTHER" id="PTHR30024">
    <property type="entry name" value="ALIPHATIC SULFONATES-BINDING PROTEIN-RELATED"/>
    <property type="match status" value="1"/>
</dbReference>
<evidence type="ECO:0000256" key="3">
    <source>
        <dbReference type="ARBA" id="ARBA00022729"/>
    </source>
</evidence>
<name>A0A6L8W541_9PROT</name>
<dbReference type="Proteomes" id="UP000476030">
    <property type="component" value="Unassembled WGS sequence"/>
</dbReference>
<evidence type="ECO:0000313" key="6">
    <source>
        <dbReference type="Proteomes" id="UP000476030"/>
    </source>
</evidence>
<evidence type="ECO:0000256" key="1">
    <source>
        <dbReference type="ARBA" id="ARBA00004418"/>
    </source>
</evidence>
<organism evidence="5 6">
    <name type="scientific">Sneathiella litorea</name>
    <dbReference type="NCBI Taxonomy" id="2606216"/>
    <lineage>
        <taxon>Bacteria</taxon>
        <taxon>Pseudomonadati</taxon>
        <taxon>Pseudomonadota</taxon>
        <taxon>Alphaproteobacteria</taxon>
        <taxon>Sneathiellales</taxon>
        <taxon>Sneathiellaceae</taxon>
        <taxon>Sneathiella</taxon>
    </lineage>
</organism>